<dbReference type="InterPro" id="IPR036907">
    <property type="entry name" value="5'-Nucleotdase_C_sf"/>
</dbReference>
<name>A0A3L7JA03_9HYPH</name>
<dbReference type="Proteomes" id="UP000281094">
    <property type="component" value="Unassembled WGS sequence"/>
</dbReference>
<proteinExistence type="inferred from homology"/>
<keyword evidence="6" id="KW-1185">Reference proteome</keyword>
<keyword evidence="2" id="KW-0547">Nucleotide-binding</keyword>
<comment type="caution">
    <text evidence="5">The sequence shown here is derived from an EMBL/GenBank/DDBJ whole genome shotgun (WGS) entry which is preliminary data.</text>
</comment>
<evidence type="ECO:0000256" key="1">
    <source>
        <dbReference type="ARBA" id="ARBA00022729"/>
    </source>
</evidence>
<keyword evidence="2" id="KW-0378">Hydrolase</keyword>
<gene>
    <name evidence="5" type="ORF">D8780_02115</name>
</gene>
<evidence type="ECO:0000259" key="4">
    <source>
        <dbReference type="Pfam" id="PF02872"/>
    </source>
</evidence>
<comment type="similarity">
    <text evidence="2">Belongs to the 5'-nucleotidase family.</text>
</comment>
<feature type="domain" description="5'-Nucleotidase C-terminal" evidence="4">
    <location>
        <begin position="320"/>
        <end position="475"/>
    </location>
</feature>
<evidence type="ECO:0000313" key="6">
    <source>
        <dbReference type="Proteomes" id="UP000281094"/>
    </source>
</evidence>
<feature type="domain" description="Calcineurin-like phosphoesterase" evidence="3">
    <location>
        <begin position="50"/>
        <end position="242"/>
    </location>
</feature>
<dbReference type="InterPro" id="IPR004843">
    <property type="entry name" value="Calcineurin-like_PHP"/>
</dbReference>
<evidence type="ECO:0000259" key="3">
    <source>
        <dbReference type="Pfam" id="PF00149"/>
    </source>
</evidence>
<dbReference type="EMBL" id="RCWN01000001">
    <property type="protein sequence ID" value="RLQ87185.1"/>
    <property type="molecule type" value="Genomic_DNA"/>
</dbReference>
<dbReference type="GO" id="GO:0009166">
    <property type="term" value="P:nucleotide catabolic process"/>
    <property type="evidence" value="ECO:0007669"/>
    <property type="project" value="InterPro"/>
</dbReference>
<dbReference type="Gene3D" id="3.60.21.10">
    <property type="match status" value="1"/>
</dbReference>
<dbReference type="AlphaFoldDB" id="A0A3L7JA03"/>
<dbReference type="SUPFAM" id="SSF55816">
    <property type="entry name" value="5'-nucleotidase (syn. UDP-sugar hydrolase), C-terminal domain"/>
    <property type="match status" value="1"/>
</dbReference>
<protein>
    <submittedName>
        <fullName evidence="5">Bifunctional metallophosphatase/5'-nucleotidase</fullName>
    </submittedName>
</protein>
<dbReference type="PANTHER" id="PTHR11575:SF24">
    <property type="entry name" value="5'-NUCLEOTIDASE"/>
    <property type="match status" value="1"/>
</dbReference>
<sequence>MSPNGVEPSMSLMSLTRRAVLGMAVATLLPGGIALAETTEVTFVLVNDSDKMAPDDDGRGGFAKMASVFKKERGDNPNTVVVHAGDMLSPSLLSGFDKGEHIIELANMAGFDVAAPGNHEYDFGSENAMSQLSKADFPFLAANIENADGTPFEDFEPTMMKEFGPVKVGFIGLAELTTGELSSPGDEITFTDPVAAAEKQAETLRSQGADFVVAISHNALPLNEQMVREGTVDLVLSGHNHVVWSYYNGRSAGLESGHDAMWIGTVDVTFDVTEEEGTREVDWTPSFRFTDTMDVEPDADVAAKVAEYEATLDKELDVDVGTTSVELDSRRASVRSQETIMGSLIADAMKKATGADIAITNGGGIRGDKTYPAGSTLTRRDVLSELPFGNRTVLLEMTGAQVKEALENGVGQIEEGAGRFPQVSGLTFSVDSSAEAGARISDVKVDGKDLDESANYKVATNDYMAGGGDGYSVMSEGKVLVDSISGKLMANDVMVYIREIGDVKAPEGTRITIN</sequence>
<dbReference type="InterPro" id="IPR029052">
    <property type="entry name" value="Metallo-depent_PP-like"/>
</dbReference>
<accession>A0A3L7JA03</accession>
<dbReference type="InterPro" id="IPR008334">
    <property type="entry name" value="5'-Nucleotdase_C"/>
</dbReference>
<evidence type="ECO:0000256" key="2">
    <source>
        <dbReference type="RuleBase" id="RU362119"/>
    </source>
</evidence>
<reference evidence="5 6" key="1">
    <citation type="submission" date="2018-10" db="EMBL/GenBank/DDBJ databases">
        <title>Notoacmeibacter sp. M2BS9Y-3-1, whole genome shotgun sequence.</title>
        <authorList>
            <person name="Tuo L."/>
        </authorList>
    </citation>
    <scope>NUCLEOTIDE SEQUENCE [LARGE SCALE GENOMIC DNA]</scope>
    <source>
        <strain evidence="5 6">M2BS9Y-3-1</strain>
    </source>
</reference>
<organism evidence="5 6">
    <name type="scientific">Notoacmeibacter ruber</name>
    <dbReference type="NCBI Taxonomy" id="2670375"/>
    <lineage>
        <taxon>Bacteria</taxon>
        <taxon>Pseudomonadati</taxon>
        <taxon>Pseudomonadota</taxon>
        <taxon>Alphaproteobacteria</taxon>
        <taxon>Hyphomicrobiales</taxon>
        <taxon>Notoacmeibacteraceae</taxon>
        <taxon>Notoacmeibacter</taxon>
    </lineage>
</organism>
<dbReference type="Gene3D" id="3.90.780.10">
    <property type="entry name" value="5'-Nucleotidase, C-terminal domain"/>
    <property type="match status" value="1"/>
</dbReference>
<dbReference type="Pfam" id="PF00149">
    <property type="entry name" value="Metallophos"/>
    <property type="match status" value="1"/>
</dbReference>
<keyword evidence="1" id="KW-0732">Signal</keyword>
<dbReference type="SUPFAM" id="SSF56300">
    <property type="entry name" value="Metallo-dependent phosphatases"/>
    <property type="match status" value="1"/>
</dbReference>
<evidence type="ECO:0000313" key="5">
    <source>
        <dbReference type="EMBL" id="RLQ87185.1"/>
    </source>
</evidence>
<dbReference type="PRINTS" id="PR01607">
    <property type="entry name" value="APYRASEFAMLY"/>
</dbReference>
<dbReference type="Pfam" id="PF02872">
    <property type="entry name" value="5_nucleotid_C"/>
    <property type="match status" value="1"/>
</dbReference>
<dbReference type="PANTHER" id="PTHR11575">
    <property type="entry name" value="5'-NUCLEOTIDASE-RELATED"/>
    <property type="match status" value="1"/>
</dbReference>
<dbReference type="GO" id="GO:0016787">
    <property type="term" value="F:hydrolase activity"/>
    <property type="evidence" value="ECO:0007669"/>
    <property type="project" value="UniProtKB-KW"/>
</dbReference>
<dbReference type="GO" id="GO:0000166">
    <property type="term" value="F:nucleotide binding"/>
    <property type="evidence" value="ECO:0007669"/>
    <property type="project" value="UniProtKB-KW"/>
</dbReference>
<dbReference type="InterPro" id="IPR006179">
    <property type="entry name" value="5_nucleotidase/apyrase"/>
</dbReference>